<evidence type="ECO:0000313" key="6">
    <source>
        <dbReference type="Proteomes" id="UP000266426"/>
    </source>
</evidence>
<evidence type="ECO:0000313" key="5">
    <source>
        <dbReference type="EMBL" id="RJP61672.1"/>
    </source>
</evidence>
<comment type="caution">
    <text evidence="5">The sequence shown here is derived from an EMBL/GenBank/DDBJ whole genome shotgun (WGS) entry which is preliminary data.</text>
</comment>
<dbReference type="CDD" id="cd04186">
    <property type="entry name" value="GT_2_like_c"/>
    <property type="match status" value="1"/>
</dbReference>
<dbReference type="SUPFAM" id="SSF53448">
    <property type="entry name" value="Nucleotide-diphospho-sugar transferases"/>
    <property type="match status" value="1"/>
</dbReference>
<proteinExistence type="inferred from homology"/>
<dbReference type="InterPro" id="IPR001173">
    <property type="entry name" value="Glyco_trans_2-like"/>
</dbReference>
<name>A0A3A4RAL2_9BACT</name>
<dbReference type="PANTHER" id="PTHR43179">
    <property type="entry name" value="RHAMNOSYLTRANSFERASE WBBL"/>
    <property type="match status" value="1"/>
</dbReference>
<dbReference type="AlphaFoldDB" id="A0A3A4RAL2"/>
<dbReference type="Gene3D" id="3.90.550.10">
    <property type="entry name" value="Spore Coat Polysaccharide Biosynthesis Protein SpsA, Chain A"/>
    <property type="match status" value="1"/>
</dbReference>
<comment type="similarity">
    <text evidence="1">Belongs to the glycosyltransferase 2 family.</text>
</comment>
<evidence type="ECO:0000259" key="4">
    <source>
        <dbReference type="Pfam" id="PF00535"/>
    </source>
</evidence>
<dbReference type="Pfam" id="PF00535">
    <property type="entry name" value="Glycos_transf_2"/>
    <property type="match status" value="1"/>
</dbReference>
<dbReference type="PANTHER" id="PTHR43179:SF12">
    <property type="entry name" value="GALACTOFURANOSYLTRANSFERASE GLFT2"/>
    <property type="match status" value="1"/>
</dbReference>
<protein>
    <submittedName>
        <fullName evidence="5">Glycosyltransferase family 2 protein</fullName>
    </submittedName>
</protein>
<feature type="domain" description="Glycosyltransferase 2-like" evidence="4">
    <location>
        <begin position="31"/>
        <end position="202"/>
    </location>
</feature>
<organism evidence="5 6">
    <name type="scientific">Candidatus Auribacter fodinae</name>
    <dbReference type="NCBI Taxonomy" id="2093366"/>
    <lineage>
        <taxon>Bacteria</taxon>
        <taxon>Pseudomonadati</taxon>
        <taxon>Candidatus Auribacterota</taxon>
        <taxon>Candidatus Auribacteria</taxon>
        <taxon>Candidatus Auribacterales</taxon>
        <taxon>Candidatus Auribacteraceae</taxon>
        <taxon>Candidatus Auribacter</taxon>
    </lineage>
</organism>
<evidence type="ECO:0000256" key="2">
    <source>
        <dbReference type="ARBA" id="ARBA00022676"/>
    </source>
</evidence>
<dbReference type="InterPro" id="IPR029044">
    <property type="entry name" value="Nucleotide-diphossugar_trans"/>
</dbReference>
<accession>A0A3A4RAL2</accession>
<keyword evidence="3 5" id="KW-0808">Transferase</keyword>
<keyword evidence="2" id="KW-0328">Glycosyltransferase</keyword>
<gene>
    <name evidence="5" type="ORF">C4541_01345</name>
</gene>
<sequence>MSRRAVLSGDKIVRKDIMALKAVRFIKNRVSVIIPNWNGIMYLEACLKSMQRNIFTDYELIVVDNGSKDGSVKLVETSFPDVKMISFKKNKGFAAACNAGIKAASGEYIALINNDVEIESDYFAVLIETLRQDPQCGMASGKMLNAKHREMIDAAGDAFSAGGAPTNRGHNQLDNGQFDQQKYVFGACAGAAVYRRSLFDEIGFFDEDYFAYMEDVDLDFRSLLAGYKALYVPSAKCYHHGSATLGALSPRHVFLTNRNKLFTIVKNYKRDWLIVHFMDIISHQIDMARQFSQTRRGFSFLRSRISAAWKMPKMVLKRYSLFIHGHRDWDNAYNNIDKR</sequence>
<evidence type="ECO:0000256" key="1">
    <source>
        <dbReference type="ARBA" id="ARBA00006739"/>
    </source>
</evidence>
<dbReference type="GO" id="GO:0016757">
    <property type="term" value="F:glycosyltransferase activity"/>
    <property type="evidence" value="ECO:0007669"/>
    <property type="project" value="UniProtKB-KW"/>
</dbReference>
<evidence type="ECO:0000256" key="3">
    <source>
        <dbReference type="ARBA" id="ARBA00022679"/>
    </source>
</evidence>
<reference evidence="5 6" key="1">
    <citation type="journal article" date="2017" name="ISME J.">
        <title>Energy and carbon metabolisms in a deep terrestrial subsurface fluid microbial community.</title>
        <authorList>
            <person name="Momper L."/>
            <person name="Jungbluth S.P."/>
            <person name="Lee M.D."/>
            <person name="Amend J.P."/>
        </authorList>
    </citation>
    <scope>NUCLEOTIDE SEQUENCE [LARGE SCALE GENOMIC DNA]</scope>
    <source>
        <strain evidence="5">SURF_26</strain>
    </source>
</reference>
<dbReference type="Proteomes" id="UP000266426">
    <property type="component" value="Unassembled WGS sequence"/>
</dbReference>
<dbReference type="EMBL" id="QZJZ01000010">
    <property type="protein sequence ID" value="RJP61672.1"/>
    <property type="molecule type" value="Genomic_DNA"/>
</dbReference>